<dbReference type="AlphaFoldDB" id="A0A0E9TG16"/>
<evidence type="ECO:0000313" key="1">
    <source>
        <dbReference type="EMBL" id="JAH52536.1"/>
    </source>
</evidence>
<reference evidence="1" key="1">
    <citation type="submission" date="2014-11" db="EMBL/GenBank/DDBJ databases">
        <authorList>
            <person name="Amaro Gonzalez C."/>
        </authorList>
    </citation>
    <scope>NUCLEOTIDE SEQUENCE</scope>
</reference>
<accession>A0A0E9TG16</accession>
<protein>
    <submittedName>
        <fullName evidence="1">Uncharacterized protein</fullName>
    </submittedName>
</protein>
<dbReference type="EMBL" id="GBXM01056041">
    <property type="protein sequence ID" value="JAH52536.1"/>
    <property type="molecule type" value="Transcribed_RNA"/>
</dbReference>
<name>A0A0E9TG16_ANGAN</name>
<reference evidence="1" key="2">
    <citation type="journal article" date="2015" name="Fish Shellfish Immunol.">
        <title>Early steps in the European eel (Anguilla anguilla)-Vibrio vulnificus interaction in the gills: Role of the RtxA13 toxin.</title>
        <authorList>
            <person name="Callol A."/>
            <person name="Pajuelo D."/>
            <person name="Ebbesson L."/>
            <person name="Teles M."/>
            <person name="MacKenzie S."/>
            <person name="Amaro C."/>
        </authorList>
    </citation>
    <scope>NUCLEOTIDE SEQUENCE</scope>
</reference>
<sequence>MKFFYKDFASVLGALHPCFFLLSYQNMKRCAVKIK</sequence>
<proteinExistence type="predicted"/>
<organism evidence="1">
    <name type="scientific">Anguilla anguilla</name>
    <name type="common">European freshwater eel</name>
    <name type="synonym">Muraena anguilla</name>
    <dbReference type="NCBI Taxonomy" id="7936"/>
    <lineage>
        <taxon>Eukaryota</taxon>
        <taxon>Metazoa</taxon>
        <taxon>Chordata</taxon>
        <taxon>Craniata</taxon>
        <taxon>Vertebrata</taxon>
        <taxon>Euteleostomi</taxon>
        <taxon>Actinopterygii</taxon>
        <taxon>Neopterygii</taxon>
        <taxon>Teleostei</taxon>
        <taxon>Anguilliformes</taxon>
        <taxon>Anguillidae</taxon>
        <taxon>Anguilla</taxon>
    </lineage>
</organism>